<keyword evidence="3" id="KW-0969">Cilium</keyword>
<keyword evidence="4" id="KW-1185">Reference proteome</keyword>
<evidence type="ECO:0000256" key="1">
    <source>
        <dbReference type="SAM" id="MobiDB-lite"/>
    </source>
</evidence>
<gene>
    <name evidence="3" type="ORF">AADV58_14650</name>
</gene>
<dbReference type="Pfam" id="PF02120">
    <property type="entry name" value="Flg_hook"/>
    <property type="match status" value="1"/>
</dbReference>
<dbReference type="RefSeq" id="WP_341743534.1">
    <property type="nucleotide sequence ID" value="NZ_CP151406.1"/>
</dbReference>
<evidence type="ECO:0000259" key="2">
    <source>
        <dbReference type="Pfam" id="PF02120"/>
    </source>
</evidence>
<feature type="compositionally biased region" description="Low complexity" evidence="1">
    <location>
        <begin position="211"/>
        <end position="224"/>
    </location>
</feature>
<name>A0ABZ2XH78_9RHOO</name>
<feature type="region of interest" description="Disordered" evidence="1">
    <location>
        <begin position="1"/>
        <end position="29"/>
    </location>
</feature>
<dbReference type="InterPro" id="IPR038610">
    <property type="entry name" value="FliK-like_C_sf"/>
</dbReference>
<evidence type="ECO:0000313" key="4">
    <source>
        <dbReference type="Proteomes" id="UP001479520"/>
    </source>
</evidence>
<reference evidence="3 4" key="1">
    <citation type="submission" date="2024-04" db="EMBL/GenBank/DDBJ databases">
        <title>Dissimilatory iodate-reducing microorganisms contribute to the enrichment of iodine in groundwater.</title>
        <authorList>
            <person name="Jiang Z."/>
        </authorList>
    </citation>
    <scope>NUCLEOTIDE SEQUENCE [LARGE SCALE GENOMIC DNA]</scope>
    <source>
        <strain evidence="3 4">NCP973</strain>
    </source>
</reference>
<organism evidence="3 4">
    <name type="scientific">Azonexus hydrophilus</name>
    <dbReference type="NCBI Taxonomy" id="418702"/>
    <lineage>
        <taxon>Bacteria</taxon>
        <taxon>Pseudomonadati</taxon>
        <taxon>Pseudomonadota</taxon>
        <taxon>Betaproteobacteria</taxon>
        <taxon>Rhodocyclales</taxon>
        <taxon>Azonexaceae</taxon>
        <taxon>Azonexus</taxon>
    </lineage>
</organism>
<dbReference type="Gene3D" id="3.30.750.140">
    <property type="match status" value="1"/>
</dbReference>
<accession>A0ABZ2XH78</accession>
<proteinExistence type="predicted"/>
<feature type="domain" description="Flagellar hook-length control protein-like C-terminal" evidence="2">
    <location>
        <begin position="283"/>
        <end position="364"/>
    </location>
</feature>
<keyword evidence="3" id="KW-0282">Flagellum</keyword>
<dbReference type="EMBL" id="CP151406">
    <property type="protein sequence ID" value="WZJ21174.1"/>
    <property type="molecule type" value="Genomic_DNA"/>
</dbReference>
<protein>
    <submittedName>
        <fullName evidence="3">Flagellar hook-length control protein FliK</fullName>
    </submittedName>
</protein>
<feature type="compositionally biased region" description="Low complexity" evidence="1">
    <location>
        <begin position="17"/>
        <end position="27"/>
    </location>
</feature>
<evidence type="ECO:0000313" key="3">
    <source>
        <dbReference type="EMBL" id="WZJ21174.1"/>
    </source>
</evidence>
<dbReference type="InterPro" id="IPR021136">
    <property type="entry name" value="Flagellar_hook_control-like_C"/>
</dbReference>
<feature type="region of interest" description="Disordered" evidence="1">
    <location>
        <begin position="195"/>
        <end position="232"/>
    </location>
</feature>
<keyword evidence="3" id="KW-0966">Cell projection</keyword>
<dbReference type="Proteomes" id="UP001479520">
    <property type="component" value="Chromosome"/>
</dbReference>
<sequence>MIPPDVASALRPTLADSSSTQQSQQTQPVAPAQRIADVLSNLVPGQRIFAEIQALLPNGSYRALVAQRDVTLALPFAAKPGDSLELEVAESNGKLTLAFVANRTDAQAKTADPSVATYLSRAGKLIGDLMQGIDGEGKRAPAAPLNGNQALVSTMPRDGATLAPLLKQALSQSGVFYEAHQARWISGKLPAEQLQMEPQGKLSPAINSGQPTATTSNPASTANPRAESTAGQTALTGGVPREIAPIVQQQLDGLANQSFAWQGQVWPGQKMWWEIGENPEDRQMTGEEASARWHTRLKLQLPLLGDIDARLHLQPGGELGIRILSTSSDGESRLRDSLPALQKQLEAAGLTVRQLLVDHGTDQSERPGT</sequence>